<evidence type="ECO:0000313" key="1">
    <source>
        <dbReference type="EMBL" id="KEF51908.1"/>
    </source>
</evidence>
<protein>
    <submittedName>
        <fullName evidence="1">Estradiol 17beta-dehydrogenase</fullName>
    </submittedName>
</protein>
<dbReference type="PANTHER" id="PTHR43976">
    <property type="entry name" value="SHORT CHAIN DEHYDROGENASE"/>
    <property type="match status" value="1"/>
</dbReference>
<dbReference type="VEuPathDB" id="FungiDB:A1O9_11897"/>
<sequence length="305" mass="33085">MSTSSPQVILITGASTGFGALAARLLAECGHIVYAGVRAHEITEIAAARDFATQHKIALRTVLLDITDEQIVNSAVNQVLRDLEAEKKPKTIDIVIHNAGHGSIGPAEAWRPEEMMKYFDINVLGAQRLNRAVLPHMRKAGKGLLIWTSSSSTRGGTPPFLGPYFASKAAMDSLAVTYAGELTKWGIETSIIVPGAFPRGTKHFENLGKPRDETGIEKQYMDGPYNGVPERVVAGLMAITPEDADPADVARAMVRVVNLPHGKRPFRVHVDPIDDGAEVVNGVADRIRGEFLRRIGLDDTLRPKI</sequence>
<evidence type="ECO:0000313" key="2">
    <source>
        <dbReference type="Proteomes" id="UP000027920"/>
    </source>
</evidence>
<dbReference type="CDD" id="cd05374">
    <property type="entry name" value="17beta-HSD-like_SDR_c"/>
    <property type="match status" value="1"/>
</dbReference>
<dbReference type="InterPro" id="IPR002347">
    <property type="entry name" value="SDR_fam"/>
</dbReference>
<dbReference type="GeneID" id="25286793"/>
<dbReference type="AlphaFoldDB" id="A0A072NXZ5"/>
<name>A0A072NXZ5_9EURO</name>
<gene>
    <name evidence="1" type="ORF">A1O9_11897</name>
</gene>
<organism evidence="1 2">
    <name type="scientific">Exophiala aquamarina CBS 119918</name>
    <dbReference type="NCBI Taxonomy" id="1182545"/>
    <lineage>
        <taxon>Eukaryota</taxon>
        <taxon>Fungi</taxon>
        <taxon>Dikarya</taxon>
        <taxon>Ascomycota</taxon>
        <taxon>Pezizomycotina</taxon>
        <taxon>Eurotiomycetes</taxon>
        <taxon>Chaetothyriomycetidae</taxon>
        <taxon>Chaetothyriales</taxon>
        <taxon>Herpotrichiellaceae</taxon>
        <taxon>Exophiala</taxon>
    </lineage>
</organism>
<dbReference type="InterPro" id="IPR036291">
    <property type="entry name" value="NAD(P)-bd_dom_sf"/>
</dbReference>
<dbReference type="HOGENOM" id="CLU_010194_2_9_1"/>
<dbReference type="OrthoDB" id="1274115at2759"/>
<dbReference type="Proteomes" id="UP000027920">
    <property type="component" value="Unassembled WGS sequence"/>
</dbReference>
<dbReference type="RefSeq" id="XP_013254498.1">
    <property type="nucleotide sequence ID" value="XM_013399044.1"/>
</dbReference>
<dbReference type="EMBL" id="AMGV01000020">
    <property type="protein sequence ID" value="KEF51908.1"/>
    <property type="molecule type" value="Genomic_DNA"/>
</dbReference>
<dbReference type="Gene3D" id="3.40.50.720">
    <property type="entry name" value="NAD(P)-binding Rossmann-like Domain"/>
    <property type="match status" value="1"/>
</dbReference>
<dbReference type="STRING" id="1182545.A0A072NXZ5"/>
<dbReference type="InterPro" id="IPR051911">
    <property type="entry name" value="SDR_oxidoreductase"/>
</dbReference>
<keyword evidence="2" id="KW-1185">Reference proteome</keyword>
<comment type="caution">
    <text evidence="1">The sequence shown here is derived from an EMBL/GenBank/DDBJ whole genome shotgun (WGS) entry which is preliminary data.</text>
</comment>
<dbReference type="PRINTS" id="PR00081">
    <property type="entry name" value="GDHRDH"/>
</dbReference>
<dbReference type="SUPFAM" id="SSF51735">
    <property type="entry name" value="NAD(P)-binding Rossmann-fold domains"/>
    <property type="match status" value="1"/>
</dbReference>
<dbReference type="Pfam" id="PF00106">
    <property type="entry name" value="adh_short"/>
    <property type="match status" value="1"/>
</dbReference>
<accession>A0A072NXZ5</accession>
<dbReference type="PANTHER" id="PTHR43976:SF9">
    <property type="entry name" value="OXIDOREDUCTASE"/>
    <property type="match status" value="1"/>
</dbReference>
<proteinExistence type="predicted"/>
<reference evidence="1 2" key="1">
    <citation type="submission" date="2013-03" db="EMBL/GenBank/DDBJ databases">
        <title>The Genome Sequence of Exophiala aquamarina CBS 119918.</title>
        <authorList>
            <consortium name="The Broad Institute Genomics Platform"/>
            <person name="Cuomo C."/>
            <person name="de Hoog S."/>
            <person name="Gorbushina A."/>
            <person name="Walker B."/>
            <person name="Young S.K."/>
            <person name="Zeng Q."/>
            <person name="Gargeya S."/>
            <person name="Fitzgerald M."/>
            <person name="Haas B."/>
            <person name="Abouelleil A."/>
            <person name="Allen A.W."/>
            <person name="Alvarado L."/>
            <person name="Arachchi H.M."/>
            <person name="Berlin A.M."/>
            <person name="Chapman S.B."/>
            <person name="Gainer-Dewar J."/>
            <person name="Goldberg J."/>
            <person name="Griggs A."/>
            <person name="Gujja S."/>
            <person name="Hansen M."/>
            <person name="Howarth C."/>
            <person name="Imamovic A."/>
            <person name="Ireland A."/>
            <person name="Larimer J."/>
            <person name="McCowan C."/>
            <person name="Murphy C."/>
            <person name="Pearson M."/>
            <person name="Poon T.W."/>
            <person name="Priest M."/>
            <person name="Roberts A."/>
            <person name="Saif S."/>
            <person name="Shea T."/>
            <person name="Sisk P."/>
            <person name="Sykes S."/>
            <person name="Wortman J."/>
            <person name="Nusbaum C."/>
            <person name="Birren B."/>
        </authorList>
    </citation>
    <scope>NUCLEOTIDE SEQUENCE [LARGE SCALE GENOMIC DNA]</scope>
    <source>
        <strain evidence="1 2">CBS 119918</strain>
    </source>
</reference>